<dbReference type="InterPro" id="IPR053134">
    <property type="entry name" value="RNA-dir_DNA_polymerase"/>
</dbReference>
<dbReference type="InterPro" id="IPR043128">
    <property type="entry name" value="Rev_trsase/Diguanyl_cyclase"/>
</dbReference>
<dbReference type="Gene3D" id="3.10.10.10">
    <property type="entry name" value="HIV Type 1 Reverse Transcriptase, subunit A, domain 1"/>
    <property type="match status" value="1"/>
</dbReference>
<dbReference type="PANTHER" id="PTHR24559:SF444">
    <property type="entry name" value="REVERSE TRANSCRIPTASE DOMAIN-CONTAINING PROTEIN"/>
    <property type="match status" value="1"/>
</dbReference>
<dbReference type="InterPro" id="IPR043502">
    <property type="entry name" value="DNA/RNA_pol_sf"/>
</dbReference>
<feature type="domain" description="Reverse transcriptase" evidence="1">
    <location>
        <begin position="62"/>
        <end position="188"/>
    </location>
</feature>
<accession>A0A8H7I9T4</accession>
<name>A0A8H7I9T4_9AGAM</name>
<dbReference type="EMBL" id="JACYCF010000015">
    <property type="protein sequence ID" value="KAF8752548.1"/>
    <property type="molecule type" value="Genomic_DNA"/>
</dbReference>
<dbReference type="CDD" id="cd01647">
    <property type="entry name" value="RT_LTR"/>
    <property type="match status" value="1"/>
</dbReference>
<evidence type="ECO:0000313" key="3">
    <source>
        <dbReference type="Proteomes" id="UP000614334"/>
    </source>
</evidence>
<comment type="caution">
    <text evidence="2">The sequence shown here is derived from an EMBL/GenBank/DDBJ whole genome shotgun (WGS) entry which is preliminary data.</text>
</comment>
<gene>
    <name evidence="2" type="ORF">RHS01_07627</name>
</gene>
<sequence length="188" mass="21161">MKIDLEDGKTPPFGPIYLLTQDERAALANYIDKNLAKGFICRSTSLAASPILFVKRKSSKLCLCVNYQGLNAITKRNHYPLPLISNLLNWVNGCKIFLKIDLKNAFNLIHTAAGNKWKTAFCTNLGLFEYLVMPFGLTNAPATFQALIQDVLRNLLDITCVVYLNNILIFSCSKSEHIDHVWAVLKRL</sequence>
<reference evidence="2" key="1">
    <citation type="submission" date="2020-09" db="EMBL/GenBank/DDBJ databases">
        <title>Comparative genome analyses of four rice-infecting Rhizoctonia solani isolates reveal extensive enrichment of homogalacturonan modification genes.</title>
        <authorList>
            <person name="Lee D.-Y."/>
            <person name="Jeon J."/>
            <person name="Kim K.-T."/>
            <person name="Cheong K."/>
            <person name="Song H."/>
            <person name="Choi G."/>
            <person name="Ko J."/>
            <person name="Opiyo S.O."/>
            <person name="Zuo S."/>
            <person name="Madhav S."/>
            <person name="Lee Y.-H."/>
            <person name="Wang G.-L."/>
        </authorList>
    </citation>
    <scope>NUCLEOTIDE SEQUENCE</scope>
    <source>
        <strain evidence="2">AG1-IA B2</strain>
    </source>
</reference>
<evidence type="ECO:0000313" key="2">
    <source>
        <dbReference type="EMBL" id="KAF8752548.1"/>
    </source>
</evidence>
<dbReference type="AlphaFoldDB" id="A0A8H7I9T4"/>
<dbReference type="PANTHER" id="PTHR24559">
    <property type="entry name" value="TRANSPOSON TY3-I GAG-POL POLYPROTEIN"/>
    <property type="match status" value="1"/>
</dbReference>
<dbReference type="InterPro" id="IPR000477">
    <property type="entry name" value="RT_dom"/>
</dbReference>
<organism evidence="2 3">
    <name type="scientific">Rhizoctonia solani</name>
    <dbReference type="NCBI Taxonomy" id="456999"/>
    <lineage>
        <taxon>Eukaryota</taxon>
        <taxon>Fungi</taxon>
        <taxon>Dikarya</taxon>
        <taxon>Basidiomycota</taxon>
        <taxon>Agaricomycotina</taxon>
        <taxon>Agaricomycetes</taxon>
        <taxon>Cantharellales</taxon>
        <taxon>Ceratobasidiaceae</taxon>
        <taxon>Rhizoctonia</taxon>
    </lineage>
</organism>
<dbReference type="Proteomes" id="UP000614334">
    <property type="component" value="Unassembled WGS sequence"/>
</dbReference>
<dbReference type="Pfam" id="PF00078">
    <property type="entry name" value="RVT_1"/>
    <property type="match status" value="1"/>
</dbReference>
<dbReference type="Gene3D" id="3.30.70.270">
    <property type="match status" value="1"/>
</dbReference>
<dbReference type="SUPFAM" id="SSF56672">
    <property type="entry name" value="DNA/RNA polymerases"/>
    <property type="match status" value="1"/>
</dbReference>
<proteinExistence type="predicted"/>
<evidence type="ECO:0000259" key="1">
    <source>
        <dbReference type="Pfam" id="PF00078"/>
    </source>
</evidence>
<protein>
    <submittedName>
        <fullName evidence="2">DNA RNA polymerase</fullName>
    </submittedName>
</protein>